<evidence type="ECO:0000256" key="1">
    <source>
        <dbReference type="ARBA" id="ARBA00022723"/>
    </source>
</evidence>
<dbReference type="Gene3D" id="4.10.860.20">
    <property type="entry name" value="Rabenosyn, Rab binding domain"/>
    <property type="match status" value="1"/>
</dbReference>
<evidence type="ECO:0000313" key="7">
    <source>
        <dbReference type="EMBL" id="KAF6025116.1"/>
    </source>
</evidence>
<evidence type="ECO:0000259" key="6">
    <source>
        <dbReference type="PROSITE" id="PS50178"/>
    </source>
</evidence>
<organism evidence="7 8">
    <name type="scientific">Bugula neritina</name>
    <name type="common">Brown bryozoan</name>
    <name type="synonym">Sertularia neritina</name>
    <dbReference type="NCBI Taxonomy" id="10212"/>
    <lineage>
        <taxon>Eukaryota</taxon>
        <taxon>Metazoa</taxon>
        <taxon>Spiralia</taxon>
        <taxon>Lophotrochozoa</taxon>
        <taxon>Bryozoa</taxon>
        <taxon>Gymnolaemata</taxon>
        <taxon>Cheilostomatida</taxon>
        <taxon>Flustrina</taxon>
        <taxon>Buguloidea</taxon>
        <taxon>Bugulidae</taxon>
        <taxon>Bugula</taxon>
    </lineage>
</organism>
<reference evidence="7" key="1">
    <citation type="submission" date="2020-06" db="EMBL/GenBank/DDBJ databases">
        <title>Draft genome of Bugula neritina, a colonial animal packing powerful symbionts and potential medicines.</title>
        <authorList>
            <person name="Rayko M."/>
        </authorList>
    </citation>
    <scope>NUCLEOTIDE SEQUENCE [LARGE SCALE GENOMIC DNA]</scope>
    <source>
        <strain evidence="7">Kwan_BN1</strain>
    </source>
</reference>
<accession>A0A7J7JHW3</accession>
<dbReference type="Proteomes" id="UP000593567">
    <property type="component" value="Unassembled WGS sequence"/>
</dbReference>
<evidence type="ECO:0000256" key="3">
    <source>
        <dbReference type="ARBA" id="ARBA00022833"/>
    </source>
</evidence>
<dbReference type="SUPFAM" id="SSF140125">
    <property type="entry name" value="Rabenosyn-5 Rab-binding domain-like"/>
    <property type="match status" value="1"/>
</dbReference>
<dbReference type="InterPro" id="IPR052727">
    <property type="entry name" value="Rab4/Rab5_effector"/>
</dbReference>
<feature type="region of interest" description="Disordered" evidence="5">
    <location>
        <begin position="390"/>
        <end position="445"/>
    </location>
</feature>
<proteinExistence type="predicted"/>
<feature type="domain" description="FYVE-type" evidence="6">
    <location>
        <begin position="160"/>
        <end position="254"/>
    </location>
</feature>
<dbReference type="OrthoDB" id="166134at2759"/>
<keyword evidence="1" id="KW-0479">Metal-binding</keyword>
<comment type="caution">
    <text evidence="7">The sequence shown here is derived from an EMBL/GenBank/DDBJ whole genome shotgun (WGS) entry which is preliminary data.</text>
</comment>
<gene>
    <name evidence="7" type="ORF">EB796_016595</name>
</gene>
<sequence length="492" mass="55443">MARALRQQSPQSPLDREGFLCPMCLQDLGSAASLANHFDNAHNSTESTDVIDQVKGFFGKAKKFFALEDEANTEVTTFRAEPVTTVEAASSIEFFEPQCLGKTRNLTDGFKSMRDSKVDQTVIECNKLVIRLSKLSADDLPEDNSKRKAFEQSVVRWAEDGSVKVCSTCGKGFNIARRRHHCRLCGGIMCDKCSEFLPLSQAKRLTTTVTSSELTVSQPVFLKRSGSNSSLSSLGSKEEGLALRLCANCRKLLELHRSKQEQRHFVPPIAELYQKLQGFRSESEKLTPQYIKMAFSLGSGETTYSLDQASTSRQQIARLYNNIESISKKIINLQGEEGEVVSQTAVKLRLHIRAYAISYIQDCSATLPPLPDEKKFAQLVREREEERKRRVQIQLQDSQERARQQQQLPIKKKAVPAVSHSDSSRLGQQKAAPSGWLPGDVDSQQVMDDDPLVQQMNIIRGYLKQAKQAEKYDEVEMLEENLRQLKIQFQQQ</sequence>
<dbReference type="Gene3D" id="3.30.40.10">
    <property type="entry name" value="Zinc/RING finger domain, C3HC4 (zinc finger)"/>
    <property type="match status" value="1"/>
</dbReference>
<dbReference type="Pfam" id="PF01363">
    <property type="entry name" value="FYVE"/>
    <property type="match status" value="1"/>
</dbReference>
<dbReference type="PROSITE" id="PS00028">
    <property type="entry name" value="ZINC_FINGER_C2H2_1"/>
    <property type="match status" value="1"/>
</dbReference>
<dbReference type="GO" id="GO:0008270">
    <property type="term" value="F:zinc ion binding"/>
    <property type="evidence" value="ECO:0007669"/>
    <property type="project" value="UniProtKB-KW"/>
</dbReference>
<evidence type="ECO:0000256" key="2">
    <source>
        <dbReference type="ARBA" id="ARBA00022771"/>
    </source>
</evidence>
<protein>
    <submittedName>
        <fullName evidence="7">ZFYVE20</fullName>
    </submittedName>
</protein>
<dbReference type="InterPro" id="IPR021565">
    <property type="entry name" value="Rbsn_Rab-bd"/>
</dbReference>
<evidence type="ECO:0000256" key="5">
    <source>
        <dbReference type="SAM" id="MobiDB-lite"/>
    </source>
</evidence>
<dbReference type="InterPro" id="IPR011011">
    <property type="entry name" value="Znf_FYVE_PHD"/>
</dbReference>
<keyword evidence="3" id="KW-0862">Zinc</keyword>
<dbReference type="InterPro" id="IPR000306">
    <property type="entry name" value="Znf_FYVE"/>
</dbReference>
<dbReference type="PANTHER" id="PTHR13510">
    <property type="entry name" value="FYVE-FINGER-CONTAINING RAB5 EFFECTOR PROTEIN RABENOSYN-5-RELATED"/>
    <property type="match status" value="1"/>
</dbReference>
<dbReference type="InterPro" id="IPR017455">
    <property type="entry name" value="Znf_FYVE-rel"/>
</dbReference>
<dbReference type="PANTHER" id="PTHR13510:SF44">
    <property type="entry name" value="RABENOSYN-5"/>
    <property type="match status" value="1"/>
</dbReference>
<evidence type="ECO:0000256" key="4">
    <source>
        <dbReference type="PROSITE-ProRule" id="PRU00091"/>
    </source>
</evidence>
<keyword evidence="8" id="KW-1185">Reference proteome</keyword>
<dbReference type="AlphaFoldDB" id="A0A7J7JHW3"/>
<dbReference type="PROSITE" id="PS50178">
    <property type="entry name" value="ZF_FYVE"/>
    <property type="match status" value="1"/>
</dbReference>
<dbReference type="InterPro" id="IPR013087">
    <property type="entry name" value="Znf_C2H2_type"/>
</dbReference>
<dbReference type="InterPro" id="IPR013083">
    <property type="entry name" value="Znf_RING/FYVE/PHD"/>
</dbReference>
<dbReference type="SUPFAM" id="SSF57903">
    <property type="entry name" value="FYVE/PHD zinc finger"/>
    <property type="match status" value="1"/>
</dbReference>
<dbReference type="Pfam" id="PF11464">
    <property type="entry name" value="Rbsn"/>
    <property type="match status" value="1"/>
</dbReference>
<dbReference type="EMBL" id="VXIV02002496">
    <property type="protein sequence ID" value="KAF6025116.1"/>
    <property type="molecule type" value="Genomic_DNA"/>
</dbReference>
<name>A0A7J7JHW3_BUGNE</name>
<dbReference type="SMART" id="SM00064">
    <property type="entry name" value="FYVE"/>
    <property type="match status" value="1"/>
</dbReference>
<keyword evidence="2 4" id="KW-0863">Zinc-finger</keyword>
<dbReference type="InterPro" id="IPR036531">
    <property type="entry name" value="Rbsn_Rab-bd_sf"/>
</dbReference>
<evidence type="ECO:0000313" key="8">
    <source>
        <dbReference type="Proteomes" id="UP000593567"/>
    </source>
</evidence>